<protein>
    <submittedName>
        <fullName evidence="1">Uncharacterized protein</fullName>
    </submittedName>
</protein>
<evidence type="ECO:0000313" key="2">
    <source>
        <dbReference type="Proteomes" id="UP000249682"/>
    </source>
</evidence>
<dbReference type="EMBL" id="CP029543">
    <property type="protein sequence ID" value="AWV48201.1"/>
    <property type="molecule type" value="Genomic_DNA"/>
</dbReference>
<sequence length="65" mass="6763">MLGQAACLVFGCSGEPASAPCKHMLSGVLCGSGESECLGEFFGPFQIRLSEIEPCGVVHFYHGLG</sequence>
<dbReference type="RefSeq" id="WP_041322933.1">
    <property type="nucleotide sequence ID" value="NZ_CP029543.1"/>
</dbReference>
<proteinExistence type="predicted"/>
<reference evidence="1 2" key="1">
    <citation type="submission" date="2018-05" db="EMBL/GenBank/DDBJ databases">
        <title>Evolution of small genomes with special reference to Mycobacterium leprae.</title>
        <authorList>
            <person name="Mohanty P.S."/>
            <person name="Bansal A.K."/>
            <person name="Gupta U.D."/>
            <person name="Naaz F."/>
            <person name="Dwivedi V.D."/>
            <person name="Singh H."/>
            <person name="Gupta G."/>
            <person name="Sharma S."/>
            <person name="Arora M."/>
        </authorList>
    </citation>
    <scope>NUCLEOTIDE SEQUENCE [LARGE SCALE GENOMIC DNA]</scope>
    <source>
        <strain evidence="1 2">MRHRU-235-G</strain>
    </source>
</reference>
<evidence type="ECO:0000313" key="1">
    <source>
        <dbReference type="EMBL" id="AWV48201.1"/>
    </source>
</evidence>
<name>A0AAD0P8E0_MYCLR</name>
<dbReference type="Proteomes" id="UP000249682">
    <property type="component" value="Chromosome"/>
</dbReference>
<accession>A0AAD0P8E0</accession>
<dbReference type="AlphaFoldDB" id="A0AAD0P8E0"/>
<organism evidence="1 2">
    <name type="scientific">Mycobacterium leprae</name>
    <dbReference type="NCBI Taxonomy" id="1769"/>
    <lineage>
        <taxon>Bacteria</taxon>
        <taxon>Bacillati</taxon>
        <taxon>Actinomycetota</taxon>
        <taxon>Actinomycetes</taxon>
        <taxon>Mycobacteriales</taxon>
        <taxon>Mycobacteriaceae</taxon>
        <taxon>Mycobacterium</taxon>
    </lineage>
</organism>
<gene>
    <name evidence="1" type="ORF">DIJ64_09435</name>
</gene>